<comment type="caution">
    <text evidence="2">The sequence shown here is derived from an EMBL/GenBank/DDBJ whole genome shotgun (WGS) entry which is preliminary data.</text>
</comment>
<gene>
    <name evidence="2" type="ORF">UR21_C0009G0049</name>
</gene>
<evidence type="ECO:0000256" key="1">
    <source>
        <dbReference type="SAM" id="Phobius"/>
    </source>
</evidence>
<feature type="transmembrane region" description="Helical" evidence="1">
    <location>
        <begin position="88"/>
        <end position="107"/>
    </location>
</feature>
<accession>A0A0F9YJJ3</accession>
<feature type="transmembrane region" description="Helical" evidence="1">
    <location>
        <begin position="119"/>
        <end position="140"/>
    </location>
</feature>
<dbReference type="InterPro" id="IPR043715">
    <property type="entry name" value="DUF5656"/>
</dbReference>
<feature type="transmembrane region" description="Helical" evidence="1">
    <location>
        <begin position="237"/>
        <end position="255"/>
    </location>
</feature>
<evidence type="ECO:0000313" key="2">
    <source>
        <dbReference type="EMBL" id="KKP31468.1"/>
    </source>
</evidence>
<keyword evidence="1" id="KW-0812">Transmembrane</keyword>
<organism evidence="2 3">
    <name type="scientific">Candidatus Woesebacteria bacterium GW2011_GWC2_31_9</name>
    <dbReference type="NCBI Taxonomy" id="1618586"/>
    <lineage>
        <taxon>Bacteria</taxon>
        <taxon>Candidatus Woeseibacteriota</taxon>
    </lineage>
</organism>
<dbReference type="EMBL" id="LBOI01000009">
    <property type="protein sequence ID" value="KKP31468.1"/>
    <property type="molecule type" value="Genomic_DNA"/>
</dbReference>
<feature type="transmembrane region" description="Helical" evidence="1">
    <location>
        <begin position="146"/>
        <end position="166"/>
    </location>
</feature>
<feature type="transmembrane region" description="Helical" evidence="1">
    <location>
        <begin position="61"/>
        <end position="82"/>
    </location>
</feature>
<reference evidence="2 3" key="1">
    <citation type="journal article" date="2015" name="Nature">
        <title>rRNA introns, odd ribosomes, and small enigmatic genomes across a large radiation of phyla.</title>
        <authorList>
            <person name="Brown C.T."/>
            <person name="Hug L.A."/>
            <person name="Thomas B.C."/>
            <person name="Sharon I."/>
            <person name="Castelle C.J."/>
            <person name="Singh A."/>
            <person name="Wilkins M.J."/>
            <person name="Williams K.H."/>
            <person name="Banfield J.F."/>
        </authorList>
    </citation>
    <scope>NUCLEOTIDE SEQUENCE [LARGE SCALE GENOMIC DNA]</scope>
</reference>
<name>A0A0F9YJJ3_9BACT</name>
<feature type="transmembrane region" description="Helical" evidence="1">
    <location>
        <begin position="7"/>
        <end position="24"/>
    </location>
</feature>
<dbReference type="Proteomes" id="UP000034803">
    <property type="component" value="Unassembled WGS sequence"/>
</dbReference>
<protein>
    <submittedName>
        <fullName evidence="2">Uncharacterized protein</fullName>
    </submittedName>
</protein>
<dbReference type="Pfam" id="PF18900">
    <property type="entry name" value="DUF5656"/>
    <property type="match status" value="1"/>
</dbReference>
<sequence length="256" mass="28523">MSKRLRFLISSLVLSVGFIIIQFLEGSLKFPAIGILVLLTGALSVWSFFEGLGKNMTWISLILPMMFTLSVGIFWFLLPASIYTRIPIVIFYSLGIYVLSTTMNIYTVSSLRTIALLRAARGVGFVLTLVTSFLIFDAILSIRQNILITISLVLVSSFLLFLQGFWSINLEKEFDKDVFQMATISSLIMAELSTLIYFWPVTVVVGSLFLTSGGYLLLGLGQAKLEERLFSATIKEYLTVGLIVLIGMFFATRWGG</sequence>
<feature type="transmembrane region" description="Helical" evidence="1">
    <location>
        <begin position="30"/>
        <end position="49"/>
    </location>
</feature>
<feature type="transmembrane region" description="Helical" evidence="1">
    <location>
        <begin position="205"/>
        <end position="225"/>
    </location>
</feature>
<dbReference type="AlphaFoldDB" id="A0A0F9YJJ3"/>
<proteinExistence type="predicted"/>
<evidence type="ECO:0000313" key="3">
    <source>
        <dbReference type="Proteomes" id="UP000034803"/>
    </source>
</evidence>
<keyword evidence="1" id="KW-1133">Transmembrane helix</keyword>
<keyword evidence="1" id="KW-0472">Membrane</keyword>